<keyword evidence="1" id="KW-1133">Transmembrane helix</keyword>
<organism evidence="2 3">
    <name type="scientific">Jeotgalibacillus soli</name>
    <dbReference type="NCBI Taxonomy" id="889306"/>
    <lineage>
        <taxon>Bacteria</taxon>
        <taxon>Bacillati</taxon>
        <taxon>Bacillota</taxon>
        <taxon>Bacilli</taxon>
        <taxon>Bacillales</taxon>
        <taxon>Caryophanaceae</taxon>
        <taxon>Jeotgalibacillus</taxon>
    </lineage>
</organism>
<name>A0A0C2VMA6_9BACL</name>
<keyword evidence="1" id="KW-0812">Transmembrane</keyword>
<keyword evidence="1" id="KW-0472">Membrane</keyword>
<proteinExistence type="predicted"/>
<evidence type="ECO:0000313" key="2">
    <source>
        <dbReference type="EMBL" id="KIL50012.1"/>
    </source>
</evidence>
<dbReference type="EMBL" id="JXRP01000009">
    <property type="protein sequence ID" value="KIL50012.1"/>
    <property type="molecule type" value="Genomic_DNA"/>
</dbReference>
<dbReference type="RefSeq" id="WP_041087360.1">
    <property type="nucleotide sequence ID" value="NZ_JXRP01000009.1"/>
</dbReference>
<dbReference type="AlphaFoldDB" id="A0A0C2VMA6"/>
<protein>
    <recommendedName>
        <fullName evidence="4">SHOCT domain-containing protein</fullName>
    </recommendedName>
</protein>
<dbReference type="STRING" id="889306.KP78_14800"/>
<gene>
    <name evidence="2" type="ORF">KP78_14800</name>
</gene>
<comment type="caution">
    <text evidence="2">The sequence shown here is derived from an EMBL/GenBank/DDBJ whole genome shotgun (WGS) entry which is preliminary data.</text>
</comment>
<accession>A0A0C2VMA6</accession>
<dbReference type="PATRIC" id="fig|889306.3.peg.1491"/>
<reference evidence="2 3" key="1">
    <citation type="submission" date="2015-01" db="EMBL/GenBank/DDBJ databases">
        <title>Genome sequencing of Jeotgalibacillus soli.</title>
        <authorList>
            <person name="Goh K.M."/>
            <person name="Chan K.-G."/>
            <person name="Yaakop A.S."/>
            <person name="Ee R."/>
            <person name="Gan H.M."/>
            <person name="Chan C.S."/>
        </authorList>
    </citation>
    <scope>NUCLEOTIDE SEQUENCE [LARGE SCALE GENOMIC DNA]</scope>
    <source>
        <strain evidence="2 3">P9</strain>
    </source>
</reference>
<sequence>MMGGMIDMNGIGIFNMIMWILILAVLFFGVFRLFSRESDKKEDRALSLLKEKFANGDINEEEYKSKKVLLSRD</sequence>
<evidence type="ECO:0000256" key="1">
    <source>
        <dbReference type="SAM" id="Phobius"/>
    </source>
</evidence>
<dbReference type="Proteomes" id="UP000031938">
    <property type="component" value="Unassembled WGS sequence"/>
</dbReference>
<dbReference type="OrthoDB" id="5461404at2"/>
<evidence type="ECO:0000313" key="3">
    <source>
        <dbReference type="Proteomes" id="UP000031938"/>
    </source>
</evidence>
<keyword evidence="3" id="KW-1185">Reference proteome</keyword>
<feature type="transmembrane region" description="Helical" evidence="1">
    <location>
        <begin position="12"/>
        <end position="34"/>
    </location>
</feature>
<evidence type="ECO:0008006" key="4">
    <source>
        <dbReference type="Google" id="ProtNLM"/>
    </source>
</evidence>